<dbReference type="Gene3D" id="1.10.443.10">
    <property type="entry name" value="Intergrase catalytic core"/>
    <property type="match status" value="1"/>
</dbReference>
<dbReference type="InterPro" id="IPR010998">
    <property type="entry name" value="Integrase_recombinase_N"/>
</dbReference>
<dbReference type="GO" id="GO:0015074">
    <property type="term" value="P:DNA integration"/>
    <property type="evidence" value="ECO:0007669"/>
    <property type="project" value="UniProtKB-KW"/>
</dbReference>
<dbReference type="SUPFAM" id="SSF56349">
    <property type="entry name" value="DNA breaking-rejoining enzymes"/>
    <property type="match status" value="1"/>
</dbReference>
<organism evidence="5 6">
    <name type="scientific">Listeria monocytogenes</name>
    <dbReference type="NCBI Taxonomy" id="1639"/>
    <lineage>
        <taxon>Bacteria</taxon>
        <taxon>Bacillati</taxon>
        <taxon>Bacillota</taxon>
        <taxon>Bacilli</taxon>
        <taxon>Bacillales</taxon>
        <taxon>Listeriaceae</taxon>
        <taxon>Listeria</taxon>
    </lineage>
</organism>
<reference evidence="5 6" key="1">
    <citation type="submission" date="2018-06" db="EMBL/GenBank/DDBJ databases">
        <authorList>
            <consortium name="PulseNet: The National Subtyping Network for Foodborne Disease Surveillance"/>
            <person name="Tarr C.L."/>
            <person name="Trees E."/>
            <person name="Katz L.S."/>
            <person name="Carleton-Romer H.A."/>
            <person name="Stroika S."/>
            <person name="Kucerova Z."/>
            <person name="Roache K.F."/>
            <person name="Sabol A.L."/>
            <person name="Besser J."/>
            <person name="Gerner-Smidt P."/>
        </authorList>
    </citation>
    <scope>NUCLEOTIDE SEQUENCE [LARGE SCALE GENOMIC DNA]</scope>
    <source>
        <strain evidence="5 6">PNUSAL002180</strain>
    </source>
</reference>
<dbReference type="PANTHER" id="PTHR30349">
    <property type="entry name" value="PHAGE INTEGRASE-RELATED"/>
    <property type="match status" value="1"/>
</dbReference>
<dbReference type="GO" id="GO:0003677">
    <property type="term" value="F:DNA binding"/>
    <property type="evidence" value="ECO:0007669"/>
    <property type="project" value="UniProtKB-UniRule"/>
</dbReference>
<dbReference type="InterPro" id="IPR004107">
    <property type="entry name" value="Integrase_SAM-like_N"/>
</dbReference>
<keyword evidence="4" id="KW-0233">DNA recombination</keyword>
<dbReference type="Pfam" id="PF00589">
    <property type="entry name" value="Phage_integrase"/>
    <property type="match status" value="1"/>
</dbReference>
<dbReference type="CDD" id="cd00397">
    <property type="entry name" value="DNA_BRE_C"/>
    <property type="match status" value="1"/>
</dbReference>
<dbReference type="GO" id="GO:0006310">
    <property type="term" value="P:DNA recombination"/>
    <property type="evidence" value="ECO:0007669"/>
    <property type="project" value="UniProtKB-KW"/>
</dbReference>
<evidence type="ECO:0000313" key="6">
    <source>
        <dbReference type="Proteomes" id="UP000358545"/>
    </source>
</evidence>
<dbReference type="AlphaFoldDB" id="A0A393SII7"/>
<dbReference type="PROSITE" id="PS51900">
    <property type="entry name" value="CB"/>
    <property type="match status" value="1"/>
</dbReference>
<evidence type="ECO:0000256" key="2">
    <source>
        <dbReference type="ARBA" id="ARBA00022908"/>
    </source>
</evidence>
<evidence type="ECO:0000313" key="5">
    <source>
        <dbReference type="EMBL" id="EAG0867606.1"/>
    </source>
</evidence>
<keyword evidence="2" id="KW-0229">DNA integration</keyword>
<dbReference type="RefSeq" id="WP_003731468.1">
    <property type="nucleotide sequence ID" value="NC_021826.1"/>
</dbReference>
<dbReference type="InterPro" id="IPR044068">
    <property type="entry name" value="CB"/>
</dbReference>
<dbReference type="InterPro" id="IPR050090">
    <property type="entry name" value="Tyrosine_recombinase_XerCD"/>
</dbReference>
<dbReference type="Proteomes" id="UP000358545">
    <property type="component" value="Unassembled WGS sequence"/>
</dbReference>
<dbReference type="EMBL" id="AABAGT010000014">
    <property type="protein sequence ID" value="EAG0867606.1"/>
    <property type="molecule type" value="Genomic_DNA"/>
</dbReference>
<dbReference type="InterPro" id="IPR002104">
    <property type="entry name" value="Integrase_catalytic"/>
</dbReference>
<comment type="caution">
    <text evidence="5">The sequence shown here is derived from an EMBL/GenBank/DDBJ whole genome shotgun (WGS) entry which is preliminary data.</text>
</comment>
<keyword evidence="3" id="KW-0238">DNA-binding</keyword>
<dbReference type="InterPro" id="IPR011010">
    <property type="entry name" value="DNA_brk_join_enz"/>
</dbReference>
<proteinExistence type="inferred from homology"/>
<accession>A0A393SII7</accession>
<dbReference type="InterPro" id="IPR013762">
    <property type="entry name" value="Integrase-like_cat_sf"/>
</dbReference>
<name>A0A393SII7_LISMN</name>
<evidence type="ECO:0000256" key="3">
    <source>
        <dbReference type="ARBA" id="ARBA00023125"/>
    </source>
</evidence>
<evidence type="ECO:0000256" key="4">
    <source>
        <dbReference type="ARBA" id="ARBA00023172"/>
    </source>
</evidence>
<protein>
    <submittedName>
        <fullName evidence="5">Site-specific integrase</fullName>
    </submittedName>
</protein>
<gene>
    <name evidence="5" type="ORF">A8L61_10000</name>
</gene>
<sequence length="391" mass="45665">MAKNKWEPTKYLGIYEYMTKKGKRYGIRVRYKQGNDYPEISKSGFETIAAAKVYKNNIENLKANKKEYVFTNEKLTLNTWFATYMEMFKKKNKSKDTIANKYSIYNNHLEGPFGNYYLTDISLGIYEDFLREKIKNGYANNSVKAMHKLMKSILNSAVRYEKLEKNRLQFAEIEQLEENEVIELKILETEEFNVFISACRAFFTKYDFTMIYLAVWGMRRGEVMGVKIKNLTFDDAKQQVRITLDSTRTLRTPEGKGTKTPAGRRILLIDGEGYRLLKYSVEKAVSIAKDHGAVLHQDDFIFRNPTSNRPWAVTRMNDLLRKLEKEYDIKVYPHLLRHNFNTQALLAGANSNDLRKFIGHKNSDMTDHYAHATDEGREKLMNTMKDRLSGI</sequence>
<evidence type="ECO:0000256" key="1">
    <source>
        <dbReference type="ARBA" id="ARBA00008857"/>
    </source>
</evidence>
<dbReference type="Pfam" id="PF14659">
    <property type="entry name" value="Phage_int_SAM_3"/>
    <property type="match status" value="1"/>
</dbReference>
<dbReference type="Gene3D" id="1.10.150.130">
    <property type="match status" value="1"/>
</dbReference>
<dbReference type="PROSITE" id="PS51898">
    <property type="entry name" value="TYR_RECOMBINASE"/>
    <property type="match status" value="1"/>
</dbReference>
<dbReference type="PANTHER" id="PTHR30349:SF64">
    <property type="entry name" value="PROPHAGE INTEGRASE INTD-RELATED"/>
    <property type="match status" value="1"/>
</dbReference>
<comment type="similarity">
    <text evidence="1">Belongs to the 'phage' integrase family.</text>
</comment>